<organism evidence="3">
    <name type="scientific">Chlorella variabilis</name>
    <name type="common">Green alga</name>
    <dbReference type="NCBI Taxonomy" id="554065"/>
    <lineage>
        <taxon>Eukaryota</taxon>
        <taxon>Viridiplantae</taxon>
        <taxon>Chlorophyta</taxon>
        <taxon>core chlorophytes</taxon>
        <taxon>Trebouxiophyceae</taxon>
        <taxon>Chlorellales</taxon>
        <taxon>Chlorellaceae</taxon>
        <taxon>Chlorella clade</taxon>
        <taxon>Chlorella</taxon>
    </lineage>
</organism>
<proteinExistence type="predicted"/>
<dbReference type="GeneID" id="17359409"/>
<dbReference type="RefSeq" id="XP_005852027.1">
    <property type="nucleotide sequence ID" value="XM_005851965.1"/>
</dbReference>
<evidence type="ECO:0000313" key="3">
    <source>
        <dbReference type="Proteomes" id="UP000008141"/>
    </source>
</evidence>
<dbReference type="SUPFAM" id="SSF55729">
    <property type="entry name" value="Acyl-CoA N-acyltransferases (Nat)"/>
    <property type="match status" value="1"/>
</dbReference>
<dbReference type="Proteomes" id="UP000008141">
    <property type="component" value="Unassembled WGS sequence"/>
</dbReference>
<sequence>MHADGGEPQPSLSIELERCTVRPWQLTDATSMAEALNDKSVWLCVRNRIAHPYTLEHARQFLEAMAATQGPPEAFAIVVGGEAVGGVGIHPQGDVYERSAELGFWLARRHWGRGIASEAVGAAIDSAWARLPHLHRIYARCYAHNAGSQAVLRKLGFQQEGRLRQAAFKDGQLVDELAFGLLRPEWEQRRRQQQQQEGSQHGAAG</sequence>
<reference evidence="2 3" key="1">
    <citation type="journal article" date="2010" name="Plant Cell">
        <title>The Chlorella variabilis NC64A genome reveals adaptation to photosymbiosis, coevolution with viruses, and cryptic sex.</title>
        <authorList>
            <person name="Blanc G."/>
            <person name="Duncan G."/>
            <person name="Agarkova I."/>
            <person name="Borodovsky M."/>
            <person name="Gurnon J."/>
            <person name="Kuo A."/>
            <person name="Lindquist E."/>
            <person name="Lucas S."/>
            <person name="Pangilinan J."/>
            <person name="Polle J."/>
            <person name="Salamov A."/>
            <person name="Terry A."/>
            <person name="Yamada T."/>
            <person name="Dunigan D.D."/>
            <person name="Grigoriev I.V."/>
            <person name="Claverie J.M."/>
            <person name="Van Etten J.L."/>
        </authorList>
    </citation>
    <scope>NUCLEOTIDE SEQUENCE [LARGE SCALE GENOMIC DNA]</scope>
    <source>
        <strain evidence="2 3">NC64A</strain>
    </source>
</reference>
<feature type="domain" description="N-acetyltransferase" evidence="1">
    <location>
        <begin position="19"/>
        <end position="184"/>
    </location>
</feature>
<dbReference type="Gene3D" id="3.40.630.30">
    <property type="match status" value="1"/>
</dbReference>
<dbReference type="OMA" id="FAVTRML"/>
<dbReference type="AlphaFoldDB" id="E1Z231"/>
<gene>
    <name evidence="2" type="ORF">CHLNCDRAFT_48068</name>
</gene>
<dbReference type="eggNOG" id="ENOG502RXXF">
    <property type="taxonomic scope" value="Eukaryota"/>
</dbReference>
<protein>
    <recommendedName>
        <fullName evidence="1">N-acetyltransferase domain-containing protein</fullName>
    </recommendedName>
</protein>
<accession>E1Z231</accession>
<dbReference type="KEGG" id="cvr:CHLNCDRAFT_48068"/>
<evidence type="ECO:0000313" key="2">
    <source>
        <dbReference type="EMBL" id="EFN59925.1"/>
    </source>
</evidence>
<dbReference type="PANTHER" id="PTHR43328:SF1">
    <property type="entry name" value="N-ACETYLTRANSFERASE DOMAIN-CONTAINING PROTEIN"/>
    <property type="match status" value="1"/>
</dbReference>
<dbReference type="OrthoDB" id="630895at2759"/>
<dbReference type="InParanoid" id="E1Z231"/>
<dbReference type="EMBL" id="GL433835">
    <property type="protein sequence ID" value="EFN59925.1"/>
    <property type="molecule type" value="Genomic_DNA"/>
</dbReference>
<dbReference type="GO" id="GO:0016747">
    <property type="term" value="F:acyltransferase activity, transferring groups other than amino-acyl groups"/>
    <property type="evidence" value="ECO:0007669"/>
    <property type="project" value="InterPro"/>
</dbReference>
<evidence type="ECO:0000259" key="1">
    <source>
        <dbReference type="PROSITE" id="PS51186"/>
    </source>
</evidence>
<dbReference type="InterPro" id="IPR000182">
    <property type="entry name" value="GNAT_dom"/>
</dbReference>
<dbReference type="PROSITE" id="PS51186">
    <property type="entry name" value="GNAT"/>
    <property type="match status" value="1"/>
</dbReference>
<name>E1Z231_CHLVA</name>
<dbReference type="STRING" id="554065.E1Z231"/>
<dbReference type="Pfam" id="PF13302">
    <property type="entry name" value="Acetyltransf_3"/>
    <property type="match status" value="1"/>
</dbReference>
<keyword evidence="3" id="KW-1185">Reference proteome</keyword>
<dbReference type="InterPro" id="IPR016181">
    <property type="entry name" value="Acyl_CoA_acyltransferase"/>
</dbReference>
<dbReference type="PANTHER" id="PTHR43328">
    <property type="entry name" value="ACETYLTRANSFERASE-RELATED"/>
    <property type="match status" value="1"/>
</dbReference>
<dbReference type="FunCoup" id="E1Z231">
    <property type="interactions" value="8"/>
</dbReference>